<keyword evidence="5" id="KW-1185">Reference proteome</keyword>
<feature type="non-terminal residue" evidence="4">
    <location>
        <position position="282"/>
    </location>
</feature>
<sequence>RYVDSSPEWAKQLETDLPSGKTTITFVARSPVSEDQAQCSFIVEVEDKEAPQVYGCPKSFTVHLPEAQTLTEVTWNEPEFKDNVEVSHLWKSMEPGRHLRAGTYPVHYVAMDPYRNRAKCSFTATVVAHNSQYAHPGYGSSQVWVVCPGLNNGKPILMFAWRVPLGCTVVSSTSNVQPALWEHTLTNSEANNARDVVGVSQPQDQELQGGRTVSHQQYSIPQKPDNSHHSNPARGDIAATHQELGSSTTSTAMSHLLSNFPSSYSSNNYAIAHARVQGGKQG</sequence>
<evidence type="ECO:0000259" key="3">
    <source>
        <dbReference type="PROSITE" id="PS50825"/>
    </source>
</evidence>
<dbReference type="Pfam" id="PF02494">
    <property type="entry name" value="HYR"/>
    <property type="match status" value="1"/>
</dbReference>
<name>A0AAV2QRT7_MEGNR</name>
<feature type="compositionally biased region" description="Polar residues" evidence="2">
    <location>
        <begin position="200"/>
        <end position="220"/>
    </location>
</feature>
<evidence type="ECO:0000256" key="2">
    <source>
        <dbReference type="SAM" id="MobiDB-lite"/>
    </source>
</evidence>
<dbReference type="Proteomes" id="UP001497623">
    <property type="component" value="Unassembled WGS sequence"/>
</dbReference>
<feature type="region of interest" description="Disordered" evidence="2">
    <location>
        <begin position="200"/>
        <end position="234"/>
    </location>
</feature>
<dbReference type="EMBL" id="CAXKWB010010429">
    <property type="protein sequence ID" value="CAL4097960.1"/>
    <property type="molecule type" value="Genomic_DNA"/>
</dbReference>
<dbReference type="InterPro" id="IPR003410">
    <property type="entry name" value="HYR_dom"/>
</dbReference>
<feature type="non-terminal residue" evidence="4">
    <location>
        <position position="1"/>
    </location>
</feature>
<evidence type="ECO:0000313" key="5">
    <source>
        <dbReference type="Proteomes" id="UP001497623"/>
    </source>
</evidence>
<organism evidence="4 5">
    <name type="scientific">Meganyctiphanes norvegica</name>
    <name type="common">Northern krill</name>
    <name type="synonym">Thysanopoda norvegica</name>
    <dbReference type="NCBI Taxonomy" id="48144"/>
    <lineage>
        <taxon>Eukaryota</taxon>
        <taxon>Metazoa</taxon>
        <taxon>Ecdysozoa</taxon>
        <taxon>Arthropoda</taxon>
        <taxon>Crustacea</taxon>
        <taxon>Multicrustacea</taxon>
        <taxon>Malacostraca</taxon>
        <taxon>Eumalacostraca</taxon>
        <taxon>Eucarida</taxon>
        <taxon>Euphausiacea</taxon>
        <taxon>Euphausiidae</taxon>
        <taxon>Meganyctiphanes</taxon>
    </lineage>
</organism>
<feature type="domain" description="HYR" evidence="3">
    <location>
        <begin position="46"/>
        <end position="128"/>
    </location>
</feature>
<dbReference type="PANTHER" id="PTHR24273:SF32">
    <property type="entry name" value="HYALIN"/>
    <property type="match status" value="1"/>
</dbReference>
<comment type="caution">
    <text evidence="4">The sequence shown here is derived from an EMBL/GenBank/DDBJ whole genome shotgun (WGS) entry which is preliminary data.</text>
</comment>
<protein>
    <recommendedName>
        <fullName evidence="3">HYR domain-containing protein</fullName>
    </recommendedName>
</protein>
<proteinExistence type="predicted"/>
<reference evidence="4 5" key="1">
    <citation type="submission" date="2024-05" db="EMBL/GenBank/DDBJ databases">
        <authorList>
            <person name="Wallberg A."/>
        </authorList>
    </citation>
    <scope>NUCLEOTIDE SEQUENCE [LARGE SCALE GENOMIC DNA]</scope>
</reference>
<gene>
    <name evidence="4" type="ORF">MNOR_LOCUS16127</name>
</gene>
<evidence type="ECO:0000313" key="4">
    <source>
        <dbReference type="EMBL" id="CAL4097960.1"/>
    </source>
</evidence>
<dbReference type="AlphaFoldDB" id="A0AAV2QRT7"/>
<evidence type="ECO:0000256" key="1">
    <source>
        <dbReference type="ARBA" id="ARBA00022737"/>
    </source>
</evidence>
<accession>A0AAV2QRT7</accession>
<dbReference type="PROSITE" id="PS50825">
    <property type="entry name" value="HYR"/>
    <property type="match status" value="1"/>
</dbReference>
<dbReference type="PANTHER" id="PTHR24273">
    <property type="entry name" value="FI04643P-RELATED"/>
    <property type="match status" value="1"/>
</dbReference>
<keyword evidence="1" id="KW-0677">Repeat</keyword>